<dbReference type="AlphaFoldDB" id="A0A6F8PPJ3"/>
<reference evidence="2" key="1">
    <citation type="submission" date="2019-11" db="EMBL/GenBank/DDBJ databases">
        <title>Isolation and characterization of two novel species in the genus Thiomicrorhabdus.</title>
        <authorList>
            <person name="Mochizuki J."/>
            <person name="Kojima H."/>
            <person name="Fukui M."/>
        </authorList>
    </citation>
    <scope>NUCLEOTIDE SEQUENCE [LARGE SCALE GENOMIC DNA]</scope>
    <source>
        <strain evidence="2">AkT22</strain>
    </source>
</reference>
<proteinExistence type="predicted"/>
<sequence>MTKKMKGFLQEMIKNFLSKDKKHFDISFGLNSLKKEFINYLTNYS</sequence>
<evidence type="ECO:0000313" key="1">
    <source>
        <dbReference type="EMBL" id="BBP43996.1"/>
    </source>
</evidence>
<dbReference type="KEGG" id="tzo:THMIRHAT_17420"/>
<dbReference type="EMBL" id="AP021888">
    <property type="protein sequence ID" value="BBP43996.1"/>
    <property type="molecule type" value="Genomic_DNA"/>
</dbReference>
<dbReference type="Proteomes" id="UP000501466">
    <property type="component" value="Chromosome"/>
</dbReference>
<gene>
    <name evidence="1" type="ORF">THMIRHAT_17420</name>
</gene>
<evidence type="ECO:0000313" key="2">
    <source>
        <dbReference type="Proteomes" id="UP000501466"/>
    </source>
</evidence>
<protein>
    <submittedName>
        <fullName evidence="1">Uncharacterized protein</fullName>
    </submittedName>
</protein>
<keyword evidence="2" id="KW-1185">Reference proteome</keyword>
<accession>A0A6F8PPJ3</accession>
<name>A0A6F8PPJ3_9GAMM</name>
<organism evidence="1 2">
    <name type="scientific">Thiosulfativibrio zosterae</name>
    <dbReference type="NCBI Taxonomy" id="2675053"/>
    <lineage>
        <taxon>Bacteria</taxon>
        <taxon>Pseudomonadati</taxon>
        <taxon>Pseudomonadota</taxon>
        <taxon>Gammaproteobacteria</taxon>
        <taxon>Thiotrichales</taxon>
        <taxon>Piscirickettsiaceae</taxon>
        <taxon>Thiosulfativibrio</taxon>
    </lineage>
</organism>
<dbReference type="RefSeq" id="WP_207710566.1">
    <property type="nucleotide sequence ID" value="NZ_AP021888.1"/>
</dbReference>